<dbReference type="EMBL" id="HBIX01020613">
    <property type="protein sequence ID" value="CAE0721744.1"/>
    <property type="molecule type" value="Transcribed_RNA"/>
</dbReference>
<evidence type="ECO:0000256" key="1">
    <source>
        <dbReference type="SAM" id="MobiDB-lite"/>
    </source>
</evidence>
<accession>A0A7S4EM00</accession>
<protein>
    <submittedName>
        <fullName evidence="2">Uncharacterized protein</fullName>
    </submittedName>
</protein>
<feature type="region of interest" description="Disordered" evidence="1">
    <location>
        <begin position="1"/>
        <end position="24"/>
    </location>
</feature>
<name>A0A7S4EM00_9STRA</name>
<dbReference type="AlphaFoldDB" id="A0A7S4EM00"/>
<reference evidence="2" key="1">
    <citation type="submission" date="2021-01" db="EMBL/GenBank/DDBJ databases">
        <authorList>
            <person name="Corre E."/>
            <person name="Pelletier E."/>
            <person name="Niang G."/>
            <person name="Scheremetjew M."/>
            <person name="Finn R."/>
            <person name="Kale V."/>
            <person name="Holt S."/>
            <person name="Cochrane G."/>
            <person name="Meng A."/>
            <person name="Brown T."/>
            <person name="Cohen L."/>
        </authorList>
    </citation>
    <scope>NUCLEOTIDE SEQUENCE</scope>
    <source>
        <strain evidence="2">10249 10 AB</strain>
    </source>
</reference>
<evidence type="ECO:0000313" key="2">
    <source>
        <dbReference type="EMBL" id="CAE0721744.1"/>
    </source>
</evidence>
<proteinExistence type="predicted"/>
<sequence length="115" mass="13258">MQTKQNKANQNNMHNDTNFNTIQCKTNYKLQTTTREQQERPDAHHHSPLPTYSLSLSLRIISSFRFSQRAMALTRSIPLGAGKPFLNASNPTQRALRCVSCRWRRHSQKVGTVDF</sequence>
<gene>
    <name evidence="2" type="ORF">PAUS00366_LOCUS14499</name>
</gene>
<organism evidence="2">
    <name type="scientific">Pseudo-nitzschia australis</name>
    <dbReference type="NCBI Taxonomy" id="44445"/>
    <lineage>
        <taxon>Eukaryota</taxon>
        <taxon>Sar</taxon>
        <taxon>Stramenopiles</taxon>
        <taxon>Ochrophyta</taxon>
        <taxon>Bacillariophyta</taxon>
        <taxon>Bacillariophyceae</taxon>
        <taxon>Bacillariophycidae</taxon>
        <taxon>Bacillariales</taxon>
        <taxon>Bacillariaceae</taxon>
        <taxon>Pseudo-nitzschia</taxon>
    </lineage>
</organism>